<proteinExistence type="predicted"/>
<organism evidence="2 3">
    <name type="scientific">Lentibacillus amyloliquefaciens</name>
    <dbReference type="NCBI Taxonomy" id="1472767"/>
    <lineage>
        <taxon>Bacteria</taxon>
        <taxon>Bacillati</taxon>
        <taxon>Bacillota</taxon>
        <taxon>Bacilli</taxon>
        <taxon>Bacillales</taxon>
        <taxon>Bacillaceae</taxon>
        <taxon>Lentibacillus</taxon>
    </lineage>
</organism>
<dbReference type="RefSeq" id="WP_068447984.1">
    <property type="nucleotide sequence ID" value="NZ_CP013862.1"/>
</dbReference>
<accession>A0A0U4EBR9</accession>
<evidence type="ECO:0000313" key="3">
    <source>
        <dbReference type="Proteomes" id="UP000050331"/>
    </source>
</evidence>
<dbReference type="STRING" id="1472767.AOX59_18805"/>
<dbReference type="Proteomes" id="UP000050331">
    <property type="component" value="Chromosome"/>
</dbReference>
<dbReference type="EMBL" id="CP013862">
    <property type="protein sequence ID" value="ALX50449.1"/>
    <property type="molecule type" value="Genomic_DNA"/>
</dbReference>
<reference evidence="2 3" key="1">
    <citation type="submission" date="2016-01" db="EMBL/GenBank/DDBJ databases">
        <title>Complete genome sequence of strain Lentibacillus amyloliquefaciens LAM0015T isolated from saline sediment.</title>
        <authorList>
            <person name="Wang J.-L."/>
            <person name="He M.-X."/>
        </authorList>
    </citation>
    <scope>NUCLEOTIDE SEQUENCE [LARGE SCALE GENOMIC DNA]</scope>
    <source>
        <strain evidence="2 3">LAM0015</strain>
    </source>
</reference>
<feature type="coiled-coil region" evidence="1">
    <location>
        <begin position="52"/>
        <end position="79"/>
    </location>
</feature>
<dbReference type="KEGG" id="lao:AOX59_18805"/>
<keyword evidence="1" id="KW-0175">Coiled coil</keyword>
<name>A0A0U4EBR9_9BACI</name>
<gene>
    <name evidence="2" type="ORF">AOX59_18805</name>
</gene>
<sequence>MTTIADYEKLESKIESLRESNKKWNYKYRKEAARNETLLEKLNDMDSNHSLIKRYEHENTELRAEINQYKRDLRKIRKIVGE</sequence>
<protein>
    <submittedName>
        <fullName evidence="2">Uncharacterized protein</fullName>
    </submittedName>
</protein>
<evidence type="ECO:0000256" key="1">
    <source>
        <dbReference type="SAM" id="Coils"/>
    </source>
</evidence>
<keyword evidence="3" id="KW-1185">Reference proteome</keyword>
<evidence type="ECO:0000313" key="2">
    <source>
        <dbReference type="EMBL" id="ALX50449.1"/>
    </source>
</evidence>
<dbReference type="AlphaFoldDB" id="A0A0U4EBR9"/>